<dbReference type="AlphaFoldDB" id="A0A919CPI7"/>
<sequence length="148" mass="16105">MTAAKTVADFDPADPANFAFWTEERLRYADLDPLSHVNNNAIGEFLENGRVGLFRASGGDGGADGNVWWVVRRLEIDFAREILFPGIVRTGTRVAKLGTTSCTIRQGVFVDGECRVTSTTIGVCFDPVGRKSVPIPLEIRGLLASHQP</sequence>
<comment type="similarity">
    <text evidence="1">Belongs to the 4-hydroxybenzoyl-CoA thioesterase family.</text>
</comment>
<dbReference type="Gene3D" id="3.10.129.10">
    <property type="entry name" value="Hotdog Thioesterase"/>
    <property type="match status" value="1"/>
</dbReference>
<dbReference type="InterPro" id="IPR050563">
    <property type="entry name" value="4-hydroxybenzoyl-CoA_TE"/>
</dbReference>
<dbReference type="PANTHER" id="PTHR31793">
    <property type="entry name" value="4-HYDROXYBENZOYL-COA THIOESTERASE FAMILY MEMBER"/>
    <property type="match status" value="1"/>
</dbReference>
<dbReference type="InterPro" id="IPR029069">
    <property type="entry name" value="HotDog_dom_sf"/>
</dbReference>
<evidence type="ECO:0000313" key="4">
    <source>
        <dbReference type="Proteomes" id="UP000630353"/>
    </source>
</evidence>
<evidence type="ECO:0008006" key="5">
    <source>
        <dbReference type="Google" id="ProtNLM"/>
    </source>
</evidence>
<keyword evidence="4" id="KW-1185">Reference proteome</keyword>
<dbReference type="GO" id="GO:0047617">
    <property type="term" value="F:fatty acyl-CoA hydrolase activity"/>
    <property type="evidence" value="ECO:0007669"/>
    <property type="project" value="TreeGrafter"/>
</dbReference>
<evidence type="ECO:0000256" key="1">
    <source>
        <dbReference type="ARBA" id="ARBA00005953"/>
    </source>
</evidence>
<evidence type="ECO:0000313" key="3">
    <source>
        <dbReference type="EMBL" id="GHD50666.1"/>
    </source>
</evidence>
<accession>A0A919CPI7</accession>
<reference evidence="3" key="2">
    <citation type="submission" date="2020-09" db="EMBL/GenBank/DDBJ databases">
        <authorList>
            <person name="Sun Q."/>
            <person name="Kim S."/>
        </authorList>
    </citation>
    <scope>NUCLEOTIDE SEQUENCE</scope>
    <source>
        <strain evidence="3">KCTC 42651</strain>
    </source>
</reference>
<reference evidence="3" key="1">
    <citation type="journal article" date="2014" name="Int. J. Syst. Evol. Microbiol.">
        <title>Complete genome sequence of Corynebacterium casei LMG S-19264T (=DSM 44701T), isolated from a smear-ripened cheese.</title>
        <authorList>
            <consortium name="US DOE Joint Genome Institute (JGI-PGF)"/>
            <person name="Walter F."/>
            <person name="Albersmeier A."/>
            <person name="Kalinowski J."/>
            <person name="Ruckert C."/>
        </authorList>
    </citation>
    <scope>NUCLEOTIDE SEQUENCE</scope>
    <source>
        <strain evidence="3">KCTC 42651</strain>
    </source>
</reference>
<protein>
    <recommendedName>
        <fullName evidence="5">Acyl-CoA thioester hydrolase</fullName>
    </recommendedName>
</protein>
<dbReference type="RefSeq" id="WP_189989800.1">
    <property type="nucleotide sequence ID" value="NZ_BMZS01000005.1"/>
</dbReference>
<dbReference type="Pfam" id="PF13279">
    <property type="entry name" value="4HBT_2"/>
    <property type="match status" value="1"/>
</dbReference>
<gene>
    <name evidence="3" type="ORF">GCM10017083_24160</name>
</gene>
<evidence type="ECO:0000256" key="2">
    <source>
        <dbReference type="ARBA" id="ARBA00022801"/>
    </source>
</evidence>
<dbReference type="Proteomes" id="UP000630353">
    <property type="component" value="Unassembled WGS sequence"/>
</dbReference>
<dbReference type="CDD" id="cd00586">
    <property type="entry name" value="4HBT"/>
    <property type="match status" value="1"/>
</dbReference>
<organism evidence="3 4">
    <name type="scientific">Thalassobaculum fulvum</name>
    <dbReference type="NCBI Taxonomy" id="1633335"/>
    <lineage>
        <taxon>Bacteria</taxon>
        <taxon>Pseudomonadati</taxon>
        <taxon>Pseudomonadota</taxon>
        <taxon>Alphaproteobacteria</taxon>
        <taxon>Rhodospirillales</taxon>
        <taxon>Thalassobaculaceae</taxon>
        <taxon>Thalassobaculum</taxon>
    </lineage>
</organism>
<dbReference type="PANTHER" id="PTHR31793:SF27">
    <property type="entry name" value="NOVEL THIOESTERASE SUPERFAMILY DOMAIN AND SAPOSIN A-TYPE DOMAIN CONTAINING PROTEIN (0610012H03RIK)"/>
    <property type="match status" value="1"/>
</dbReference>
<comment type="caution">
    <text evidence="3">The sequence shown here is derived from an EMBL/GenBank/DDBJ whole genome shotgun (WGS) entry which is preliminary data.</text>
</comment>
<name>A0A919CPI7_9PROT</name>
<dbReference type="SUPFAM" id="SSF54637">
    <property type="entry name" value="Thioesterase/thiol ester dehydrase-isomerase"/>
    <property type="match status" value="1"/>
</dbReference>
<dbReference type="EMBL" id="BMZS01000005">
    <property type="protein sequence ID" value="GHD50666.1"/>
    <property type="molecule type" value="Genomic_DNA"/>
</dbReference>
<keyword evidence="2" id="KW-0378">Hydrolase</keyword>
<proteinExistence type="inferred from homology"/>